<accession>A0AAW0C018</accession>
<sequence>MSPIRLGFVGLSTGGWAARTLAQPLFEEPLSSQYTITAVSTTNPTSANASAENYGKLVNGTVKAYHGTTEHIANDPDVDMVAISVRASAHADAALPALQAKKDLFIEWPAGNQLAGTTQIAEAARKAGVRTLVGLQTRQAAYIRKIKEILDSGILGRILSSSLVSTLTLLYLPATHKTYTQIVSFCYPGARGPTSWEWFKYTSDPSNGATMLDVDGGHLIDLLHYLFGPISSITAQLANQYPMLQPTDNITGEPVGEPEPSNDVHQIHFGGQFANKDATVLSVNIRNVLSEHGAGLFWVIDGEKGAIKMSADGILKGQSIMRAQPEVWLNGEKVDVVTDTETERCAKNWKRYAEGVEGEYATMEDALQAKKVVDAIFKSSREGRRIDL</sequence>
<evidence type="ECO:0000313" key="4">
    <source>
        <dbReference type="Proteomes" id="UP001383192"/>
    </source>
</evidence>
<dbReference type="EMBL" id="JAYKXP010000062">
    <property type="protein sequence ID" value="KAK7032649.1"/>
    <property type="molecule type" value="Genomic_DNA"/>
</dbReference>
<evidence type="ECO:0000313" key="3">
    <source>
        <dbReference type="EMBL" id="KAK7032649.1"/>
    </source>
</evidence>
<evidence type="ECO:0000259" key="2">
    <source>
        <dbReference type="Pfam" id="PF22685"/>
    </source>
</evidence>
<dbReference type="InterPro" id="IPR036291">
    <property type="entry name" value="NAD(P)-bd_dom_sf"/>
</dbReference>
<gene>
    <name evidence="3" type="primary">GAL80_10</name>
    <name evidence="3" type="ORF">VNI00_012914</name>
</gene>
<dbReference type="GO" id="GO:0000166">
    <property type="term" value="F:nucleotide binding"/>
    <property type="evidence" value="ECO:0007669"/>
    <property type="project" value="InterPro"/>
</dbReference>
<dbReference type="InterPro" id="IPR000683">
    <property type="entry name" value="Gfo/Idh/MocA-like_OxRdtase_N"/>
</dbReference>
<dbReference type="SUPFAM" id="SSF55347">
    <property type="entry name" value="Glyceraldehyde-3-phosphate dehydrogenase-like, C-terminal domain"/>
    <property type="match status" value="1"/>
</dbReference>
<dbReference type="PANTHER" id="PTHR43708:SF1">
    <property type="entry name" value="GALACTOSE_LACTOSE METABOLISM REGULATORY PROTEIN GAL80"/>
    <property type="match status" value="1"/>
</dbReference>
<feature type="domain" description="Gal80p-like C-terminal" evidence="2">
    <location>
        <begin position="142"/>
        <end position="310"/>
    </location>
</feature>
<reference evidence="3 4" key="1">
    <citation type="submission" date="2024-01" db="EMBL/GenBank/DDBJ databases">
        <title>A draft genome for a cacao thread blight-causing isolate of Paramarasmius palmivorus.</title>
        <authorList>
            <person name="Baruah I.K."/>
            <person name="Bukari Y."/>
            <person name="Amoako-Attah I."/>
            <person name="Meinhardt L.W."/>
            <person name="Bailey B.A."/>
            <person name="Cohen S.P."/>
        </authorList>
    </citation>
    <scope>NUCLEOTIDE SEQUENCE [LARGE SCALE GENOMIC DNA]</scope>
    <source>
        <strain evidence="3 4">GH-12</strain>
    </source>
</reference>
<protein>
    <submittedName>
        <fullName evidence="3">Transcription regulator gal80</fullName>
    </submittedName>
</protein>
<dbReference type="PANTHER" id="PTHR43708">
    <property type="entry name" value="CONSERVED EXPRESSED OXIDOREDUCTASE (EUROFUNG)"/>
    <property type="match status" value="1"/>
</dbReference>
<dbReference type="Proteomes" id="UP001383192">
    <property type="component" value="Unassembled WGS sequence"/>
</dbReference>
<organism evidence="3 4">
    <name type="scientific">Paramarasmius palmivorus</name>
    <dbReference type="NCBI Taxonomy" id="297713"/>
    <lineage>
        <taxon>Eukaryota</taxon>
        <taxon>Fungi</taxon>
        <taxon>Dikarya</taxon>
        <taxon>Basidiomycota</taxon>
        <taxon>Agaricomycotina</taxon>
        <taxon>Agaricomycetes</taxon>
        <taxon>Agaricomycetidae</taxon>
        <taxon>Agaricales</taxon>
        <taxon>Marasmiineae</taxon>
        <taxon>Marasmiaceae</taxon>
        <taxon>Paramarasmius</taxon>
    </lineage>
</organism>
<dbReference type="Pfam" id="PF01408">
    <property type="entry name" value="GFO_IDH_MocA"/>
    <property type="match status" value="1"/>
</dbReference>
<dbReference type="InterPro" id="IPR051317">
    <property type="entry name" value="Gfo/Idh/MocA_oxidoreduct"/>
</dbReference>
<dbReference type="Pfam" id="PF22685">
    <property type="entry name" value="Gal80p_C-like"/>
    <property type="match status" value="1"/>
</dbReference>
<feature type="domain" description="Gfo/Idh/MocA-like oxidoreductase N-terminal" evidence="1">
    <location>
        <begin position="4"/>
        <end position="134"/>
    </location>
</feature>
<name>A0AAW0C018_9AGAR</name>
<proteinExistence type="predicted"/>
<dbReference type="Gene3D" id="3.30.360.10">
    <property type="entry name" value="Dihydrodipicolinate Reductase, domain 2"/>
    <property type="match status" value="1"/>
</dbReference>
<comment type="caution">
    <text evidence="3">The sequence shown here is derived from an EMBL/GenBank/DDBJ whole genome shotgun (WGS) entry which is preliminary data.</text>
</comment>
<dbReference type="SUPFAM" id="SSF51735">
    <property type="entry name" value="NAD(P)-binding Rossmann-fold domains"/>
    <property type="match status" value="1"/>
</dbReference>
<dbReference type="InterPro" id="IPR055080">
    <property type="entry name" value="Gal80p-like_C"/>
</dbReference>
<dbReference type="Gene3D" id="3.40.50.720">
    <property type="entry name" value="NAD(P)-binding Rossmann-like Domain"/>
    <property type="match status" value="1"/>
</dbReference>
<dbReference type="AlphaFoldDB" id="A0AAW0C018"/>
<evidence type="ECO:0000259" key="1">
    <source>
        <dbReference type="Pfam" id="PF01408"/>
    </source>
</evidence>
<keyword evidence="4" id="KW-1185">Reference proteome</keyword>